<dbReference type="OrthoDB" id="10267950at2759"/>
<feature type="domain" description="ATP adenylyltransferase C-terminal" evidence="2">
    <location>
        <begin position="170"/>
        <end position="284"/>
    </location>
</feature>
<dbReference type="GO" id="GO:0003877">
    <property type="term" value="F:ATP:ADP adenylyltransferase activity"/>
    <property type="evidence" value="ECO:0007669"/>
    <property type="project" value="InterPro"/>
</dbReference>
<dbReference type="InterPro" id="IPR019200">
    <property type="entry name" value="ATP_adenylylTrfase_C"/>
</dbReference>
<dbReference type="Pfam" id="PF19327">
    <property type="entry name" value="Ap4A_phos_N"/>
    <property type="match status" value="1"/>
</dbReference>
<feature type="domain" description="Ap4A phosphorylase 1/2 N-terminal" evidence="3">
    <location>
        <begin position="71"/>
        <end position="155"/>
    </location>
</feature>
<keyword evidence="5" id="KW-1185">Reference proteome</keyword>
<dbReference type="GO" id="GO:0009117">
    <property type="term" value="P:nucleotide metabolic process"/>
    <property type="evidence" value="ECO:0007669"/>
    <property type="project" value="InterPro"/>
</dbReference>
<name>M7TH50_EUTLA</name>
<dbReference type="PANTHER" id="PTHR38420:SF1">
    <property type="entry name" value="PUTATIVE (AFU_ORTHOLOGUE AFUA_5G14690)-RELATED"/>
    <property type="match status" value="1"/>
</dbReference>
<dbReference type="HOGENOM" id="CLU_049915_0_0_1"/>
<feature type="region of interest" description="Disordered" evidence="1">
    <location>
        <begin position="40"/>
        <end position="65"/>
    </location>
</feature>
<dbReference type="SUPFAM" id="SSF54197">
    <property type="entry name" value="HIT-like"/>
    <property type="match status" value="1"/>
</dbReference>
<proteinExistence type="predicted"/>
<dbReference type="AlphaFoldDB" id="M7TH50"/>
<dbReference type="InterPro" id="IPR045759">
    <property type="entry name" value="Ap4A_phos1/2_N"/>
</dbReference>
<keyword evidence="4" id="KW-0548">Nucleotidyltransferase</keyword>
<sequence>MDELSIISKFDSLVKSGLVLYDDKQEFQFVLTSALAKKPTIKTSEPQAENNSEPQQQGRDGSDIGTVGFELGDVNTTHFVTANKFCFARPHLMLLTSDGHRKQYEPLDEQDLAAAWTVLTAAVGGGDYVVFFNCGQDGGCSRLHKHMQLIPTPAHSFAAFLDTEGGGKEPNVPFRWFYRRFGSQNVTPAQLMNAYTDLLEQATKVGQGLSEHAGASPPGAACPHNLVFTKRWMVLLPRRRAGVNKEAGANSIGMLGVIAVATRNEVDTWVRLGPTNTLRELGVPK</sequence>
<evidence type="ECO:0000259" key="3">
    <source>
        <dbReference type="Pfam" id="PF19327"/>
    </source>
</evidence>
<evidence type="ECO:0000256" key="1">
    <source>
        <dbReference type="SAM" id="MobiDB-lite"/>
    </source>
</evidence>
<dbReference type="OMA" id="GLWFFNS"/>
<dbReference type="Proteomes" id="UP000012174">
    <property type="component" value="Unassembled WGS sequence"/>
</dbReference>
<dbReference type="eggNOG" id="ENOG502QRAQ">
    <property type="taxonomic scope" value="Eukaryota"/>
</dbReference>
<organism evidence="4 5">
    <name type="scientific">Eutypa lata (strain UCR-EL1)</name>
    <name type="common">Grapevine dieback disease fungus</name>
    <name type="synonym">Eutypa armeniacae</name>
    <dbReference type="NCBI Taxonomy" id="1287681"/>
    <lineage>
        <taxon>Eukaryota</taxon>
        <taxon>Fungi</taxon>
        <taxon>Dikarya</taxon>
        <taxon>Ascomycota</taxon>
        <taxon>Pezizomycotina</taxon>
        <taxon>Sordariomycetes</taxon>
        <taxon>Xylariomycetidae</taxon>
        <taxon>Xylariales</taxon>
        <taxon>Diatrypaceae</taxon>
        <taxon>Eutypa</taxon>
    </lineage>
</organism>
<evidence type="ECO:0000259" key="2">
    <source>
        <dbReference type="Pfam" id="PF09830"/>
    </source>
</evidence>
<reference evidence="5" key="1">
    <citation type="journal article" date="2013" name="Genome Announc.">
        <title>Draft genome sequence of the grapevine dieback fungus Eutypa lata UCR-EL1.</title>
        <authorList>
            <person name="Blanco-Ulate B."/>
            <person name="Rolshausen P.E."/>
            <person name="Cantu D."/>
        </authorList>
    </citation>
    <scope>NUCLEOTIDE SEQUENCE [LARGE SCALE GENOMIC DNA]</scope>
    <source>
        <strain evidence="5">UCR-EL1</strain>
    </source>
</reference>
<dbReference type="EMBL" id="KB706720">
    <property type="protein sequence ID" value="EMR66050.1"/>
    <property type="molecule type" value="Genomic_DNA"/>
</dbReference>
<dbReference type="KEGG" id="ela:UCREL1_6970"/>
<dbReference type="PANTHER" id="PTHR38420">
    <property type="entry name" value="AP-4-A PHOSPHORYLASE II"/>
    <property type="match status" value="1"/>
</dbReference>
<dbReference type="Gene3D" id="3.30.428.70">
    <property type="match status" value="1"/>
</dbReference>
<dbReference type="GO" id="GO:0005524">
    <property type="term" value="F:ATP binding"/>
    <property type="evidence" value="ECO:0007669"/>
    <property type="project" value="InterPro"/>
</dbReference>
<dbReference type="Pfam" id="PF09830">
    <property type="entry name" value="ATP_transf"/>
    <property type="match status" value="1"/>
</dbReference>
<keyword evidence="4" id="KW-0808">Transferase</keyword>
<evidence type="ECO:0000313" key="5">
    <source>
        <dbReference type="Proteomes" id="UP000012174"/>
    </source>
</evidence>
<gene>
    <name evidence="4" type="ORF">UCREL1_6970</name>
</gene>
<evidence type="ECO:0000313" key="4">
    <source>
        <dbReference type="EMBL" id="EMR66050.1"/>
    </source>
</evidence>
<dbReference type="InterPro" id="IPR009163">
    <property type="entry name" value="Ap4A_phos1/2"/>
</dbReference>
<accession>M7TH50</accession>
<protein>
    <submittedName>
        <fullName evidence="4">Putative atp adenylyltransferase protein</fullName>
    </submittedName>
</protein>
<dbReference type="InterPro" id="IPR043171">
    <property type="entry name" value="Ap4A_phos1/2-like"/>
</dbReference>
<feature type="compositionally biased region" description="Polar residues" evidence="1">
    <location>
        <begin position="41"/>
        <end position="59"/>
    </location>
</feature>
<dbReference type="InterPro" id="IPR036265">
    <property type="entry name" value="HIT-like_sf"/>
</dbReference>